<reference evidence="6" key="2">
    <citation type="submission" date="2023-01" db="EMBL/GenBank/DDBJ databases">
        <title>Draft genome sequence of Agaribacter marinus strain NBRC 110023.</title>
        <authorList>
            <person name="Sun Q."/>
            <person name="Mori K."/>
        </authorList>
    </citation>
    <scope>NUCLEOTIDE SEQUENCE</scope>
    <source>
        <strain evidence="6">NBRC 110023</strain>
    </source>
</reference>
<comment type="cofactor">
    <cofactor evidence="5">
        <name>a divalent metal cation</name>
        <dbReference type="ChEBI" id="CHEBI:60240"/>
    </cofactor>
</comment>
<keyword evidence="3 5" id="KW-0378">Hydrolase</keyword>
<dbReference type="EC" id="3.6.1.-" evidence="5"/>
<evidence type="ECO:0000256" key="5">
    <source>
        <dbReference type="HAMAP-Rule" id="MF_00528"/>
    </source>
</evidence>
<feature type="site" description="Important for substrate specificity" evidence="5">
    <location>
        <position position="71"/>
    </location>
</feature>
<evidence type="ECO:0000256" key="4">
    <source>
        <dbReference type="ARBA" id="ARBA00023080"/>
    </source>
</evidence>
<dbReference type="PIRSF" id="PIRSF006305">
    <property type="entry name" value="Maf"/>
    <property type="match status" value="1"/>
</dbReference>
<keyword evidence="4 5" id="KW-0546">Nucleotide metabolism</keyword>
<dbReference type="InterPro" id="IPR029001">
    <property type="entry name" value="ITPase-like_fam"/>
</dbReference>
<dbReference type="GO" id="GO:0005737">
    <property type="term" value="C:cytoplasm"/>
    <property type="evidence" value="ECO:0007669"/>
    <property type="project" value="UniProtKB-SubCell"/>
</dbReference>
<comment type="subcellular location">
    <subcellularLocation>
        <location evidence="1 5">Cytoplasm</location>
    </subcellularLocation>
</comment>
<sequence length="211" mass="23525">MNKQILLASSSPYRKALLAQLGVEFETHAPNIDESVYKGESAKALALRLSISKAQACQALYPEHYIIASDQVPCLALNSKEVLLSKPGNVKTACEQLRLCNNKYVHFYTGLCLLVPNGSNDHLPQTQQPSIQRMQTSVERFSVKFRQLSEHEIQRYITMEQPLNCAGSFKVEGLGIHLFDKLDGSDQNSLIGLPLLKLCQMLRNVGINPIE</sequence>
<comment type="function">
    <text evidence="5">Nucleoside triphosphate pyrophosphatase that hydrolyzes 7-methyl-GTP (m(7)GTP). May have a dual role in cell division arrest and in preventing the incorporation of modified nucleotides into cellular nucleic acids.</text>
</comment>
<evidence type="ECO:0000256" key="2">
    <source>
        <dbReference type="ARBA" id="ARBA00022490"/>
    </source>
</evidence>
<keyword evidence="7" id="KW-1185">Reference proteome</keyword>
<keyword evidence="2 5" id="KW-0963">Cytoplasm</keyword>
<organism evidence="6 7">
    <name type="scientific">Agaribacter marinus</name>
    <dbReference type="NCBI Taxonomy" id="1431249"/>
    <lineage>
        <taxon>Bacteria</taxon>
        <taxon>Pseudomonadati</taxon>
        <taxon>Pseudomonadota</taxon>
        <taxon>Gammaproteobacteria</taxon>
        <taxon>Alteromonadales</taxon>
        <taxon>Alteromonadaceae</taxon>
        <taxon>Agaribacter</taxon>
    </lineage>
</organism>
<evidence type="ECO:0000256" key="3">
    <source>
        <dbReference type="ARBA" id="ARBA00022801"/>
    </source>
</evidence>
<dbReference type="PANTHER" id="PTHR43213">
    <property type="entry name" value="BIFUNCTIONAL DTTP/UTP PYROPHOSPHATASE/METHYLTRANSFERASE PROTEIN-RELATED"/>
    <property type="match status" value="1"/>
</dbReference>
<dbReference type="Pfam" id="PF02545">
    <property type="entry name" value="Maf"/>
    <property type="match status" value="1"/>
</dbReference>
<gene>
    <name evidence="6" type="ORF">GCM10007852_08100</name>
</gene>
<dbReference type="NCBIfam" id="TIGR00172">
    <property type="entry name" value="maf"/>
    <property type="match status" value="1"/>
</dbReference>
<feature type="site" description="Important for substrate specificity" evidence="5">
    <location>
        <position position="13"/>
    </location>
</feature>
<comment type="caution">
    <text evidence="6">The sequence shown here is derived from an EMBL/GenBank/DDBJ whole genome shotgun (WGS) entry which is preliminary data.</text>
</comment>
<dbReference type="SUPFAM" id="SSF52972">
    <property type="entry name" value="ITPase-like"/>
    <property type="match status" value="1"/>
</dbReference>
<dbReference type="HAMAP" id="MF_00528">
    <property type="entry name" value="Maf"/>
    <property type="match status" value="1"/>
</dbReference>
<feature type="active site" description="Proton acceptor" evidence="5">
    <location>
        <position position="70"/>
    </location>
</feature>
<dbReference type="AlphaFoldDB" id="A0AA37WHI2"/>
<dbReference type="EMBL" id="BSOT01000005">
    <property type="protein sequence ID" value="GLR69902.1"/>
    <property type="molecule type" value="Genomic_DNA"/>
</dbReference>
<dbReference type="Gene3D" id="3.90.950.10">
    <property type="match status" value="1"/>
</dbReference>
<feature type="site" description="Important for substrate specificity" evidence="5">
    <location>
        <position position="172"/>
    </location>
</feature>
<protein>
    <recommendedName>
        <fullName evidence="5">7-methyl-GTP pyrophosphatase</fullName>
        <shortName evidence="5">m(7)GTP pyrophosphatase</shortName>
        <ecNumber evidence="5">3.6.1.-</ecNumber>
    </recommendedName>
</protein>
<reference evidence="6" key="1">
    <citation type="journal article" date="2014" name="Int. J. Syst. Evol. Microbiol.">
        <title>Complete genome sequence of Corynebacterium casei LMG S-19264T (=DSM 44701T), isolated from a smear-ripened cheese.</title>
        <authorList>
            <consortium name="US DOE Joint Genome Institute (JGI-PGF)"/>
            <person name="Walter F."/>
            <person name="Albersmeier A."/>
            <person name="Kalinowski J."/>
            <person name="Ruckert C."/>
        </authorList>
    </citation>
    <scope>NUCLEOTIDE SEQUENCE</scope>
    <source>
        <strain evidence="6">NBRC 110023</strain>
    </source>
</reference>
<evidence type="ECO:0000313" key="6">
    <source>
        <dbReference type="EMBL" id="GLR69902.1"/>
    </source>
</evidence>
<dbReference type="GO" id="GO:0009117">
    <property type="term" value="P:nucleotide metabolic process"/>
    <property type="evidence" value="ECO:0007669"/>
    <property type="project" value="UniProtKB-KW"/>
</dbReference>
<dbReference type="RefSeq" id="WP_284216209.1">
    <property type="nucleotide sequence ID" value="NZ_BSOT01000005.1"/>
</dbReference>
<accession>A0AA37WHI2</accession>
<comment type="similarity">
    <text evidence="5">Belongs to the Maf family. YceF subfamily.</text>
</comment>
<dbReference type="InterPro" id="IPR003697">
    <property type="entry name" value="Maf-like"/>
</dbReference>
<evidence type="ECO:0000313" key="7">
    <source>
        <dbReference type="Proteomes" id="UP001156601"/>
    </source>
</evidence>
<dbReference type="Proteomes" id="UP001156601">
    <property type="component" value="Unassembled WGS sequence"/>
</dbReference>
<proteinExistence type="inferred from homology"/>
<dbReference type="GO" id="GO:0047429">
    <property type="term" value="F:nucleoside triphosphate diphosphatase activity"/>
    <property type="evidence" value="ECO:0007669"/>
    <property type="project" value="InterPro"/>
</dbReference>
<evidence type="ECO:0000256" key="1">
    <source>
        <dbReference type="ARBA" id="ARBA00004496"/>
    </source>
</evidence>
<dbReference type="PANTHER" id="PTHR43213:SF10">
    <property type="entry name" value="7-METHYL-GTP PYROPHOSPHATASE"/>
    <property type="match status" value="1"/>
</dbReference>
<comment type="catalytic activity">
    <reaction evidence="5">
        <text>N(7)-methyl-GTP + H2O = N(7)-methyl-GMP + diphosphate + H(+)</text>
        <dbReference type="Rhea" id="RHEA:58744"/>
        <dbReference type="ChEBI" id="CHEBI:15377"/>
        <dbReference type="ChEBI" id="CHEBI:15378"/>
        <dbReference type="ChEBI" id="CHEBI:33019"/>
        <dbReference type="ChEBI" id="CHEBI:58285"/>
        <dbReference type="ChEBI" id="CHEBI:87133"/>
    </reaction>
</comment>
<comment type="caution">
    <text evidence="5">Lacks conserved residue(s) required for the propagation of feature annotation.</text>
</comment>
<dbReference type="CDD" id="cd00555">
    <property type="entry name" value="Maf"/>
    <property type="match status" value="1"/>
</dbReference>
<name>A0AA37WHI2_9ALTE</name>